<dbReference type="InterPro" id="IPR056924">
    <property type="entry name" value="SH3_Tf2-1"/>
</dbReference>
<sequence>MRFGRSGKLSPRYVGPYKVLDRVGPLAYRLALPPALSRIHNVFHVSQLRKYVSDPSHILEDQPIEVKENLSVEEVPLRIVDRKDQVLRRRTIPYVKVQWTNHAPREATWELEEDMRNRYSYLFDQDSEEYELVYVEDPKDDFY</sequence>
<organism evidence="2 3">
    <name type="scientific">Coffea arabica</name>
    <name type="common">Arabian coffee</name>
    <dbReference type="NCBI Taxonomy" id="13443"/>
    <lineage>
        <taxon>Eukaryota</taxon>
        <taxon>Viridiplantae</taxon>
        <taxon>Streptophyta</taxon>
        <taxon>Embryophyta</taxon>
        <taxon>Tracheophyta</taxon>
        <taxon>Spermatophyta</taxon>
        <taxon>Magnoliopsida</taxon>
        <taxon>eudicotyledons</taxon>
        <taxon>Gunneridae</taxon>
        <taxon>Pentapetalae</taxon>
        <taxon>asterids</taxon>
        <taxon>lamiids</taxon>
        <taxon>Gentianales</taxon>
        <taxon>Rubiaceae</taxon>
        <taxon>Ixoroideae</taxon>
        <taxon>Gardenieae complex</taxon>
        <taxon>Bertiereae - Coffeeae clade</taxon>
        <taxon>Coffeeae</taxon>
        <taxon>Coffea</taxon>
    </lineage>
</organism>
<name>A0ABM4WPV8_COFAR</name>
<evidence type="ECO:0000313" key="2">
    <source>
        <dbReference type="Proteomes" id="UP001652660"/>
    </source>
</evidence>
<dbReference type="InterPro" id="IPR016197">
    <property type="entry name" value="Chromo-like_dom_sf"/>
</dbReference>
<reference evidence="3" key="1">
    <citation type="submission" date="2025-08" db="UniProtKB">
        <authorList>
            <consortium name="RefSeq"/>
        </authorList>
    </citation>
    <scope>IDENTIFICATION</scope>
    <source>
        <tissue evidence="3">Leaves</tissue>
    </source>
</reference>
<feature type="domain" description="Tf2-1-like SH3-like" evidence="1">
    <location>
        <begin position="3"/>
        <end position="52"/>
    </location>
</feature>
<proteinExistence type="predicted"/>
<keyword evidence="2" id="KW-1185">Reference proteome</keyword>
<dbReference type="SUPFAM" id="SSF54160">
    <property type="entry name" value="Chromo domain-like"/>
    <property type="match status" value="1"/>
</dbReference>
<dbReference type="PANTHER" id="PTHR46148:SF60">
    <property type="entry name" value="CHROMO DOMAIN-CONTAINING PROTEIN"/>
    <property type="match status" value="1"/>
</dbReference>
<evidence type="ECO:0000313" key="3">
    <source>
        <dbReference type="RefSeq" id="XP_071933820.1"/>
    </source>
</evidence>
<gene>
    <name evidence="3" type="primary">LOC113729180</name>
</gene>
<protein>
    <recommendedName>
        <fullName evidence="1">Tf2-1-like SH3-like domain-containing protein</fullName>
    </recommendedName>
</protein>
<evidence type="ECO:0000259" key="1">
    <source>
        <dbReference type="Pfam" id="PF24626"/>
    </source>
</evidence>
<dbReference type="RefSeq" id="XP_071933820.1">
    <property type="nucleotide sequence ID" value="XM_072077719.1"/>
</dbReference>
<dbReference type="PANTHER" id="PTHR46148">
    <property type="entry name" value="CHROMO DOMAIN-CONTAINING PROTEIN"/>
    <property type="match status" value="1"/>
</dbReference>
<accession>A0ABM4WPV8</accession>
<dbReference type="Pfam" id="PF24626">
    <property type="entry name" value="SH3_Tf2-1"/>
    <property type="match status" value="1"/>
</dbReference>
<dbReference type="GeneID" id="113729180"/>
<dbReference type="Proteomes" id="UP001652660">
    <property type="component" value="Chromosome 2e"/>
</dbReference>